<name>A0AAN9MKJ2_PHACN</name>
<keyword evidence="1" id="KW-0812">Transmembrane</keyword>
<evidence type="ECO:0000256" key="1">
    <source>
        <dbReference type="SAM" id="Phobius"/>
    </source>
</evidence>
<dbReference type="EMBL" id="JAYMYR010000007">
    <property type="protein sequence ID" value="KAK7353063.1"/>
    <property type="molecule type" value="Genomic_DNA"/>
</dbReference>
<evidence type="ECO:0000313" key="2">
    <source>
        <dbReference type="EMBL" id="KAK7353063.1"/>
    </source>
</evidence>
<gene>
    <name evidence="2" type="ORF">VNO80_18497</name>
</gene>
<dbReference type="Proteomes" id="UP001374584">
    <property type="component" value="Unassembled WGS sequence"/>
</dbReference>
<organism evidence="2 3">
    <name type="scientific">Phaseolus coccineus</name>
    <name type="common">Scarlet runner bean</name>
    <name type="synonym">Phaseolus multiflorus</name>
    <dbReference type="NCBI Taxonomy" id="3886"/>
    <lineage>
        <taxon>Eukaryota</taxon>
        <taxon>Viridiplantae</taxon>
        <taxon>Streptophyta</taxon>
        <taxon>Embryophyta</taxon>
        <taxon>Tracheophyta</taxon>
        <taxon>Spermatophyta</taxon>
        <taxon>Magnoliopsida</taxon>
        <taxon>eudicotyledons</taxon>
        <taxon>Gunneridae</taxon>
        <taxon>Pentapetalae</taxon>
        <taxon>rosids</taxon>
        <taxon>fabids</taxon>
        <taxon>Fabales</taxon>
        <taxon>Fabaceae</taxon>
        <taxon>Papilionoideae</taxon>
        <taxon>50 kb inversion clade</taxon>
        <taxon>NPAAA clade</taxon>
        <taxon>indigoferoid/millettioid clade</taxon>
        <taxon>Phaseoleae</taxon>
        <taxon>Phaseolus</taxon>
    </lineage>
</organism>
<reference evidence="2 3" key="1">
    <citation type="submission" date="2024-01" db="EMBL/GenBank/DDBJ databases">
        <title>The genomes of 5 underutilized Papilionoideae crops provide insights into root nodulation and disease resistanc.</title>
        <authorList>
            <person name="Jiang F."/>
        </authorList>
    </citation>
    <scope>NUCLEOTIDE SEQUENCE [LARGE SCALE GENOMIC DNA]</scope>
    <source>
        <strain evidence="2">JINMINGXINNONG_FW02</strain>
        <tissue evidence="2">Leaves</tissue>
    </source>
</reference>
<keyword evidence="1" id="KW-0472">Membrane</keyword>
<keyword evidence="3" id="KW-1185">Reference proteome</keyword>
<evidence type="ECO:0000313" key="3">
    <source>
        <dbReference type="Proteomes" id="UP001374584"/>
    </source>
</evidence>
<comment type="caution">
    <text evidence="2">The sequence shown here is derived from an EMBL/GenBank/DDBJ whole genome shotgun (WGS) entry which is preliminary data.</text>
</comment>
<sequence>MNPQCYASSLCSICSVFNDYDPFSFLLTPCYLITWGVEAALDIHVLISDSFYHRLTSNVYEISIHAQFICIFFAFLYNICYLLYGIVCVVREKEPP</sequence>
<accession>A0AAN9MKJ2</accession>
<dbReference type="AlphaFoldDB" id="A0AAN9MKJ2"/>
<proteinExistence type="predicted"/>
<feature type="transmembrane region" description="Helical" evidence="1">
    <location>
        <begin position="64"/>
        <end position="90"/>
    </location>
</feature>
<keyword evidence="1" id="KW-1133">Transmembrane helix</keyword>
<protein>
    <submittedName>
        <fullName evidence="2">Uncharacterized protein</fullName>
    </submittedName>
</protein>